<dbReference type="PANTHER" id="PTHR33828">
    <property type="entry name" value="OS05G0596200 PROTEIN"/>
    <property type="match status" value="1"/>
</dbReference>
<keyword evidence="4" id="KW-1185">Reference proteome</keyword>
<feature type="compositionally biased region" description="Basic and acidic residues" evidence="1">
    <location>
        <begin position="1"/>
        <end position="17"/>
    </location>
</feature>
<proteinExistence type="predicted"/>
<organism evidence="2">
    <name type="scientific">Physcomitrium patens</name>
    <name type="common">Spreading-leaved earth moss</name>
    <name type="synonym">Physcomitrella patens</name>
    <dbReference type="NCBI Taxonomy" id="3218"/>
    <lineage>
        <taxon>Eukaryota</taxon>
        <taxon>Viridiplantae</taxon>
        <taxon>Streptophyta</taxon>
        <taxon>Embryophyta</taxon>
        <taxon>Bryophyta</taxon>
        <taxon>Bryophytina</taxon>
        <taxon>Bryopsida</taxon>
        <taxon>Funariidae</taxon>
        <taxon>Funariales</taxon>
        <taxon>Funariaceae</taxon>
        <taxon>Physcomitrium</taxon>
    </lineage>
</organism>
<feature type="region of interest" description="Disordered" evidence="1">
    <location>
        <begin position="225"/>
        <end position="288"/>
    </location>
</feature>
<evidence type="ECO:0000313" key="4">
    <source>
        <dbReference type="Proteomes" id="UP000006727"/>
    </source>
</evidence>
<dbReference type="PANTHER" id="PTHR33828:SF2">
    <property type="entry name" value="NUCLEOLIN"/>
    <property type="match status" value="1"/>
</dbReference>
<evidence type="ECO:0000256" key="1">
    <source>
        <dbReference type="SAM" id="MobiDB-lite"/>
    </source>
</evidence>
<feature type="region of interest" description="Disordered" evidence="1">
    <location>
        <begin position="124"/>
        <end position="147"/>
    </location>
</feature>
<dbReference type="EnsemblPlants" id="Pp3c13_2370V3.2">
    <property type="protein sequence ID" value="Pp3c13_2370V3.2"/>
    <property type="gene ID" value="Pp3c13_2370"/>
</dbReference>
<name>A0A2K1JKJ8_PHYPA</name>
<dbReference type="Proteomes" id="UP000006727">
    <property type="component" value="Chromosome 13"/>
</dbReference>
<dbReference type="Gramene" id="Pp3c13_2370V3.1">
    <property type="protein sequence ID" value="Pp3c13_2370V3.1"/>
    <property type="gene ID" value="Pp3c13_2370"/>
</dbReference>
<dbReference type="EMBL" id="ABEU02000013">
    <property type="protein sequence ID" value="PNR42049.1"/>
    <property type="molecule type" value="Genomic_DNA"/>
</dbReference>
<accession>A0A2K1JKJ8</accession>
<sequence length="304" mass="33278">MAEEKPKTQSVKVRKESGNSGEPDLLKSALKRPSAETSDRKEKGILDRKDSGNRDQVRSNIGTNLVKVGKEFSKGGARDQEGRVAGKEGKVSVKQEDRASVKIEAKSLVKVSSKEIKVLSKKDGNVNGEELGKSVGKNAGKAGASSSVIKRKVTTTTVTTTKSLVEQRKEKKVYDLPGQKHEPPEERDALRVFYSTLREQIPESEMAEIWLMEHGLLLHDEAQKAFERKQKKGQSSKHGTISKFSIPSRLSNGSPGVKKSIPVSNGKSKEGGSSSKGKRKRECFESDSDDDFLAKVAIKKKSKS</sequence>
<reference evidence="2 4" key="2">
    <citation type="journal article" date="2018" name="Plant J.">
        <title>The Physcomitrella patens chromosome-scale assembly reveals moss genome structure and evolution.</title>
        <authorList>
            <person name="Lang D."/>
            <person name="Ullrich K.K."/>
            <person name="Murat F."/>
            <person name="Fuchs J."/>
            <person name="Jenkins J."/>
            <person name="Haas F.B."/>
            <person name="Piednoel M."/>
            <person name="Gundlach H."/>
            <person name="Van Bel M."/>
            <person name="Meyberg R."/>
            <person name="Vives C."/>
            <person name="Morata J."/>
            <person name="Symeonidi A."/>
            <person name="Hiss M."/>
            <person name="Muchero W."/>
            <person name="Kamisugi Y."/>
            <person name="Saleh O."/>
            <person name="Blanc G."/>
            <person name="Decker E.L."/>
            <person name="van Gessel N."/>
            <person name="Grimwood J."/>
            <person name="Hayes R.D."/>
            <person name="Graham S.W."/>
            <person name="Gunter L.E."/>
            <person name="McDaniel S.F."/>
            <person name="Hoernstein S.N.W."/>
            <person name="Larsson A."/>
            <person name="Li F.W."/>
            <person name="Perroud P.F."/>
            <person name="Phillips J."/>
            <person name="Ranjan P."/>
            <person name="Rokshar D.S."/>
            <person name="Rothfels C.J."/>
            <person name="Schneider L."/>
            <person name="Shu S."/>
            <person name="Stevenson D.W."/>
            <person name="Thummler F."/>
            <person name="Tillich M."/>
            <person name="Villarreal Aguilar J.C."/>
            <person name="Widiez T."/>
            <person name="Wong G.K."/>
            <person name="Wymore A."/>
            <person name="Zhang Y."/>
            <person name="Zimmer A.D."/>
            <person name="Quatrano R.S."/>
            <person name="Mayer K.F.X."/>
            <person name="Goodstein D."/>
            <person name="Casacuberta J.M."/>
            <person name="Vandepoele K."/>
            <person name="Reski R."/>
            <person name="Cuming A.C."/>
            <person name="Tuskan G.A."/>
            <person name="Maumus F."/>
            <person name="Salse J."/>
            <person name="Schmutz J."/>
            <person name="Rensing S.A."/>
        </authorList>
    </citation>
    <scope>NUCLEOTIDE SEQUENCE [LARGE SCALE GENOMIC DNA]</scope>
    <source>
        <strain evidence="3 4">cv. Gransden 2004</strain>
    </source>
</reference>
<gene>
    <name evidence="3" type="primary">LOC112290131</name>
    <name evidence="2" type="ORF">PHYPA_016878</name>
</gene>
<reference evidence="2 4" key="1">
    <citation type="journal article" date="2008" name="Science">
        <title>The Physcomitrella genome reveals evolutionary insights into the conquest of land by plants.</title>
        <authorList>
            <person name="Rensing S."/>
            <person name="Lang D."/>
            <person name="Zimmer A."/>
            <person name="Terry A."/>
            <person name="Salamov A."/>
            <person name="Shapiro H."/>
            <person name="Nishiyama T."/>
            <person name="Perroud P.-F."/>
            <person name="Lindquist E."/>
            <person name="Kamisugi Y."/>
            <person name="Tanahashi T."/>
            <person name="Sakakibara K."/>
            <person name="Fujita T."/>
            <person name="Oishi K."/>
            <person name="Shin-I T."/>
            <person name="Kuroki Y."/>
            <person name="Toyoda A."/>
            <person name="Suzuki Y."/>
            <person name="Hashimoto A."/>
            <person name="Yamaguchi K."/>
            <person name="Sugano A."/>
            <person name="Kohara Y."/>
            <person name="Fujiyama A."/>
            <person name="Anterola A."/>
            <person name="Aoki S."/>
            <person name="Ashton N."/>
            <person name="Barbazuk W.B."/>
            <person name="Barker E."/>
            <person name="Bennetzen J."/>
            <person name="Bezanilla M."/>
            <person name="Blankenship R."/>
            <person name="Cho S.H."/>
            <person name="Dutcher S."/>
            <person name="Estelle M."/>
            <person name="Fawcett J.A."/>
            <person name="Gundlach H."/>
            <person name="Hanada K."/>
            <person name="Heyl A."/>
            <person name="Hicks K.A."/>
            <person name="Hugh J."/>
            <person name="Lohr M."/>
            <person name="Mayer K."/>
            <person name="Melkozernov A."/>
            <person name="Murata T."/>
            <person name="Nelson D."/>
            <person name="Pils B."/>
            <person name="Prigge M."/>
            <person name="Reiss B."/>
            <person name="Renner T."/>
            <person name="Rombauts S."/>
            <person name="Rushton P."/>
            <person name="Sanderfoot A."/>
            <person name="Schween G."/>
            <person name="Shiu S.-H."/>
            <person name="Stueber K."/>
            <person name="Theodoulou F.L."/>
            <person name="Tu H."/>
            <person name="Van de Peer Y."/>
            <person name="Verrier P.J."/>
            <person name="Waters E."/>
            <person name="Wood A."/>
            <person name="Yang L."/>
            <person name="Cove D."/>
            <person name="Cuming A."/>
            <person name="Hasebe M."/>
            <person name="Lucas S."/>
            <person name="Mishler D.B."/>
            <person name="Reski R."/>
            <person name="Grigoriev I."/>
            <person name="Quatrano R.S."/>
            <person name="Boore J.L."/>
        </authorList>
    </citation>
    <scope>NUCLEOTIDE SEQUENCE [LARGE SCALE GENOMIC DNA]</scope>
    <source>
        <strain evidence="3 4">cv. Gransden 2004</strain>
    </source>
</reference>
<dbReference type="EnsemblPlants" id="Pp3c13_2370V3.1">
    <property type="protein sequence ID" value="Pp3c13_2370V3.1"/>
    <property type="gene ID" value="Pp3c13_2370"/>
</dbReference>
<dbReference type="Gramene" id="Pp3c13_2370V3.2">
    <property type="protein sequence ID" value="Pp3c13_2370V3.2"/>
    <property type="gene ID" value="Pp3c13_2370"/>
</dbReference>
<evidence type="ECO:0000313" key="3">
    <source>
        <dbReference type="EnsemblPlants" id="Pp3c13_2370V3.1"/>
    </source>
</evidence>
<feature type="region of interest" description="Disordered" evidence="1">
    <location>
        <begin position="168"/>
        <end position="188"/>
    </location>
</feature>
<feature type="compositionally biased region" description="Polar residues" evidence="1">
    <location>
        <begin position="236"/>
        <end position="254"/>
    </location>
</feature>
<dbReference type="AlphaFoldDB" id="A0A2K1JKJ8"/>
<feature type="compositionally biased region" description="Basic and acidic residues" evidence="1">
    <location>
        <begin position="33"/>
        <end position="57"/>
    </location>
</feature>
<dbReference type="STRING" id="3218.A0A2K1JKJ8"/>
<protein>
    <submittedName>
        <fullName evidence="2 3">Uncharacterized protein</fullName>
    </submittedName>
</protein>
<reference evidence="3" key="3">
    <citation type="submission" date="2020-12" db="UniProtKB">
        <authorList>
            <consortium name="EnsemblPlants"/>
        </authorList>
    </citation>
    <scope>IDENTIFICATION</scope>
</reference>
<feature type="compositionally biased region" description="Basic and acidic residues" evidence="1">
    <location>
        <begin position="68"/>
        <end position="91"/>
    </location>
</feature>
<feature type="region of interest" description="Disordered" evidence="1">
    <location>
        <begin position="1"/>
        <end position="91"/>
    </location>
</feature>
<evidence type="ECO:0000313" key="2">
    <source>
        <dbReference type="EMBL" id="PNR42049.1"/>
    </source>
</evidence>